<dbReference type="AlphaFoldDB" id="A0A427B5Q0"/>
<feature type="region of interest" description="Disordered" evidence="1">
    <location>
        <begin position="96"/>
        <end position="179"/>
    </location>
</feature>
<feature type="region of interest" description="Disordered" evidence="1">
    <location>
        <begin position="1"/>
        <end position="32"/>
    </location>
</feature>
<protein>
    <submittedName>
        <fullName evidence="2">Uncharacterized protein</fullName>
    </submittedName>
</protein>
<evidence type="ECO:0000313" key="3">
    <source>
        <dbReference type="Proteomes" id="UP000287651"/>
    </source>
</evidence>
<sequence>MSHVQCSTLPGKKPLLPNRPPETRGQPTFPLLREGSMPTHTLGCYWWFLNDLGLPPSVCNPSLSVVSLEAFLGLTHQVQALAEMIQSIIPHIPQLMQQPTPQQQTSSTTPLEPPPSQGQPLVQWRPNDEVAQLLPELLSGPPRNATDQSVPTTNAPTHNMLKPDTSPLTRQTRSGHSCD</sequence>
<accession>A0A427B5Q0</accession>
<dbReference type="EMBL" id="AMZH03000431">
    <property type="protein sequence ID" value="RRT83788.1"/>
    <property type="molecule type" value="Genomic_DNA"/>
</dbReference>
<reference evidence="2 3" key="1">
    <citation type="journal article" date="2014" name="Agronomy (Basel)">
        <title>A Draft Genome Sequence for Ensete ventricosum, the Drought-Tolerant Tree Against Hunger.</title>
        <authorList>
            <person name="Harrison J."/>
            <person name="Moore K.A."/>
            <person name="Paszkiewicz K."/>
            <person name="Jones T."/>
            <person name="Grant M."/>
            <person name="Ambacheew D."/>
            <person name="Muzemil S."/>
            <person name="Studholme D.J."/>
        </authorList>
    </citation>
    <scope>NUCLEOTIDE SEQUENCE [LARGE SCALE GENOMIC DNA]</scope>
</reference>
<name>A0A427B5Q0_ENSVE</name>
<organism evidence="2 3">
    <name type="scientific">Ensete ventricosum</name>
    <name type="common">Abyssinian banana</name>
    <name type="synonym">Musa ensete</name>
    <dbReference type="NCBI Taxonomy" id="4639"/>
    <lineage>
        <taxon>Eukaryota</taxon>
        <taxon>Viridiplantae</taxon>
        <taxon>Streptophyta</taxon>
        <taxon>Embryophyta</taxon>
        <taxon>Tracheophyta</taxon>
        <taxon>Spermatophyta</taxon>
        <taxon>Magnoliopsida</taxon>
        <taxon>Liliopsida</taxon>
        <taxon>Zingiberales</taxon>
        <taxon>Musaceae</taxon>
        <taxon>Ensete</taxon>
    </lineage>
</organism>
<proteinExistence type="predicted"/>
<feature type="compositionally biased region" description="Polar residues" evidence="1">
    <location>
        <begin position="145"/>
        <end position="157"/>
    </location>
</feature>
<feature type="compositionally biased region" description="Polar residues" evidence="1">
    <location>
        <begin position="166"/>
        <end position="179"/>
    </location>
</feature>
<comment type="caution">
    <text evidence="2">The sequence shown here is derived from an EMBL/GenBank/DDBJ whole genome shotgun (WGS) entry which is preliminary data.</text>
</comment>
<evidence type="ECO:0000256" key="1">
    <source>
        <dbReference type="SAM" id="MobiDB-lite"/>
    </source>
</evidence>
<feature type="compositionally biased region" description="Low complexity" evidence="1">
    <location>
        <begin position="96"/>
        <end position="110"/>
    </location>
</feature>
<gene>
    <name evidence="2" type="ORF">B296_00003318</name>
</gene>
<dbReference type="Proteomes" id="UP000287651">
    <property type="component" value="Unassembled WGS sequence"/>
</dbReference>
<evidence type="ECO:0000313" key="2">
    <source>
        <dbReference type="EMBL" id="RRT83788.1"/>
    </source>
</evidence>